<dbReference type="PANTHER" id="PTHR33529:SF6">
    <property type="entry name" value="YJGP_YJGQ FAMILY PERMEASE"/>
    <property type="match status" value="1"/>
</dbReference>
<protein>
    <submittedName>
        <fullName evidence="8">Permease YjgP/YjgQ family protein</fullName>
    </submittedName>
</protein>
<evidence type="ECO:0000256" key="4">
    <source>
        <dbReference type="ARBA" id="ARBA00022989"/>
    </source>
</evidence>
<accession>A0A7U3YKW0</accession>
<dbReference type="AlphaFoldDB" id="A0A7U3YKW0"/>
<dbReference type="SUPFAM" id="SSF57884">
    <property type="entry name" value="Ada DNA repair protein, N-terminal domain (N-Ada 10)"/>
    <property type="match status" value="1"/>
</dbReference>
<reference evidence="8 9" key="1">
    <citation type="journal article" date="2011" name="Stand. Genomic Sci.">
        <title>Complete genome sequence of Desulfobulbus propionicus type strain (1pr3).</title>
        <authorList>
            <person name="Pagani I."/>
            <person name="Lapidus A."/>
            <person name="Nolan M."/>
            <person name="Lucas S."/>
            <person name="Hammon N."/>
            <person name="Deshpande S."/>
            <person name="Cheng J.F."/>
            <person name="Chertkov O."/>
            <person name="Davenport K."/>
            <person name="Tapia R."/>
            <person name="Han C."/>
            <person name="Goodwin L."/>
            <person name="Pitluck S."/>
            <person name="Liolios K."/>
            <person name="Mavromatis K."/>
            <person name="Ivanova N."/>
            <person name="Mikhailova N."/>
            <person name="Pati A."/>
            <person name="Chen A."/>
            <person name="Palaniappan K."/>
            <person name="Land M."/>
            <person name="Hauser L."/>
            <person name="Chang Y.J."/>
            <person name="Jeffries C.D."/>
            <person name="Detter J.C."/>
            <person name="Brambilla E."/>
            <person name="Kannan K.P."/>
            <person name="Djao O.D."/>
            <person name="Rohde M."/>
            <person name="Pukall R."/>
            <person name="Spring S."/>
            <person name="Goker M."/>
            <person name="Sikorski J."/>
            <person name="Woyke T."/>
            <person name="Bristow J."/>
            <person name="Eisen J.A."/>
            <person name="Markowitz V."/>
            <person name="Hugenholtz P."/>
            <person name="Kyrpides N.C."/>
            <person name="Klenk H.P."/>
        </authorList>
    </citation>
    <scope>NUCLEOTIDE SEQUENCE [LARGE SCALE GENOMIC DNA]</scope>
    <source>
        <strain evidence="9">ATCC 33891 / DSM 2032 / 1pr3</strain>
    </source>
</reference>
<dbReference type="RefSeq" id="WP_015723808.1">
    <property type="nucleotide sequence ID" value="NC_014972.1"/>
</dbReference>
<keyword evidence="5 7" id="KW-0472">Membrane</keyword>
<feature type="transmembrane region" description="Helical" evidence="7">
    <location>
        <begin position="91"/>
        <end position="111"/>
    </location>
</feature>
<dbReference type="InterPro" id="IPR035451">
    <property type="entry name" value="Ada-like_dom_sf"/>
</dbReference>
<dbReference type="Pfam" id="PF03739">
    <property type="entry name" value="LptF_LptG"/>
    <property type="match status" value="1"/>
</dbReference>
<feature type="transmembrane region" description="Helical" evidence="7">
    <location>
        <begin position="369"/>
        <end position="391"/>
    </location>
</feature>
<dbReference type="KEGG" id="dpr:Despr_1093"/>
<feature type="transmembrane region" description="Helical" evidence="7">
    <location>
        <begin position="340"/>
        <end position="357"/>
    </location>
</feature>
<feature type="transmembrane region" description="Helical" evidence="7">
    <location>
        <begin position="131"/>
        <end position="153"/>
    </location>
</feature>
<feature type="region of interest" description="Disordered" evidence="6">
    <location>
        <begin position="1"/>
        <end position="25"/>
    </location>
</feature>
<gene>
    <name evidence="8" type="ordered locus">Despr_1093</name>
</gene>
<name>A0A7U3YKW0_DESPD</name>
<keyword evidence="4 7" id="KW-1133">Transmembrane helix</keyword>
<dbReference type="InterPro" id="IPR030922">
    <property type="entry name" value="LptF"/>
</dbReference>
<dbReference type="PANTHER" id="PTHR33529">
    <property type="entry name" value="SLR0882 PROTEIN-RELATED"/>
    <property type="match status" value="1"/>
</dbReference>
<comment type="subcellular location">
    <subcellularLocation>
        <location evidence="1">Cell membrane</location>
        <topology evidence="1">Multi-pass membrane protein</topology>
    </subcellularLocation>
</comment>
<evidence type="ECO:0000256" key="2">
    <source>
        <dbReference type="ARBA" id="ARBA00022475"/>
    </source>
</evidence>
<evidence type="ECO:0000256" key="6">
    <source>
        <dbReference type="SAM" id="MobiDB-lite"/>
    </source>
</evidence>
<sequence>MSPDPTPAAPTDRTQTTGRRNNDSGFRLRRPPLLLYSYIANELLAPFFASFLILYCVFFLVRLIPLLEVVLALRIGLADFIRLFSYIFPRMLLYIIPMASMAGVIVGFTRLTNDREILALKACGVSLKQMLPPVILIAAAIATLTGFFSIRLIPAGALGFKQLMFELAKEKIDKGLKAREFTEALGDIVVYVDEIDDQQRWHGVYVSDMRGRTQPLITVAKSGHMEAEMERMTVTIVLNDGTLHNNEGTDNQVVRFGRYQLQISLRPPTQIGKEDVTSQTRGAMSQQQLLRAAAKQKPNSKLHRIFLSEYHHRLALPVGCFILSILGLPLGLQAAPGRRAVGIPLGLVVFVLYYIAFTTARVMSEEGTLPLVLGMWLPNILFSVLTVVIFWRVNRERPLVPEQVQLFVLALYDRFLKTACQRVAAVGQSMLHRMRGTKERPAATKDSVDQLPIHADSTTGLFHLPDCTDYDCPQCRMAFKDVEQAKAAGFIACEFCEESLRKKQTSTD</sequence>
<dbReference type="EMBL" id="CP002364">
    <property type="protein sequence ID" value="ADW17265.1"/>
    <property type="molecule type" value="Genomic_DNA"/>
</dbReference>
<evidence type="ECO:0000313" key="8">
    <source>
        <dbReference type="EMBL" id="ADW17265.1"/>
    </source>
</evidence>
<keyword evidence="2" id="KW-1003">Cell membrane</keyword>
<evidence type="ECO:0000256" key="3">
    <source>
        <dbReference type="ARBA" id="ARBA00022692"/>
    </source>
</evidence>
<dbReference type="InterPro" id="IPR005495">
    <property type="entry name" value="LptG/LptF_permease"/>
</dbReference>
<proteinExistence type="predicted"/>
<evidence type="ECO:0000256" key="7">
    <source>
        <dbReference type="SAM" id="Phobius"/>
    </source>
</evidence>
<feature type="transmembrane region" description="Helical" evidence="7">
    <location>
        <begin position="314"/>
        <end position="334"/>
    </location>
</feature>
<dbReference type="GO" id="GO:0015920">
    <property type="term" value="P:lipopolysaccharide transport"/>
    <property type="evidence" value="ECO:0007669"/>
    <property type="project" value="TreeGrafter"/>
</dbReference>
<dbReference type="Proteomes" id="UP000006365">
    <property type="component" value="Chromosome"/>
</dbReference>
<evidence type="ECO:0000256" key="1">
    <source>
        <dbReference type="ARBA" id="ARBA00004651"/>
    </source>
</evidence>
<dbReference type="NCBIfam" id="TIGR04407">
    <property type="entry name" value="LptF_YjgP"/>
    <property type="match status" value="1"/>
</dbReference>
<organism evidence="8 9">
    <name type="scientific">Desulfobulbus propionicus (strain ATCC 33891 / DSM 2032 / VKM B-1956 / 1pr3)</name>
    <dbReference type="NCBI Taxonomy" id="577650"/>
    <lineage>
        <taxon>Bacteria</taxon>
        <taxon>Pseudomonadati</taxon>
        <taxon>Thermodesulfobacteriota</taxon>
        <taxon>Desulfobulbia</taxon>
        <taxon>Desulfobulbales</taxon>
        <taxon>Desulfobulbaceae</taxon>
        <taxon>Desulfobulbus</taxon>
    </lineage>
</organism>
<dbReference type="GO" id="GO:0043190">
    <property type="term" value="C:ATP-binding cassette (ABC) transporter complex"/>
    <property type="evidence" value="ECO:0007669"/>
    <property type="project" value="InterPro"/>
</dbReference>
<keyword evidence="3 7" id="KW-0812">Transmembrane</keyword>
<evidence type="ECO:0000256" key="5">
    <source>
        <dbReference type="ARBA" id="ARBA00023136"/>
    </source>
</evidence>
<keyword evidence="9" id="KW-1185">Reference proteome</keyword>
<evidence type="ECO:0000313" key="9">
    <source>
        <dbReference type="Proteomes" id="UP000006365"/>
    </source>
</evidence>
<dbReference type="GO" id="GO:0055085">
    <property type="term" value="P:transmembrane transport"/>
    <property type="evidence" value="ECO:0007669"/>
    <property type="project" value="InterPro"/>
</dbReference>